<evidence type="ECO:0000256" key="3">
    <source>
        <dbReference type="ARBA" id="ARBA00022989"/>
    </source>
</evidence>
<evidence type="ECO:0000313" key="7">
    <source>
        <dbReference type="EMBL" id="GMI29718.1"/>
    </source>
</evidence>
<feature type="transmembrane region" description="Helical" evidence="6">
    <location>
        <begin position="81"/>
        <end position="100"/>
    </location>
</feature>
<dbReference type="PANTHER" id="PTHR38894:SF1">
    <property type="entry name" value="TRANSMEMBRANE PROTEIN"/>
    <property type="match status" value="1"/>
</dbReference>
<protein>
    <submittedName>
        <fullName evidence="7">Uncharacterized protein</fullName>
    </submittedName>
</protein>
<feature type="region of interest" description="Disordered" evidence="5">
    <location>
        <begin position="28"/>
        <end position="69"/>
    </location>
</feature>
<comment type="subcellular location">
    <subcellularLocation>
        <location evidence="1">Membrane</location>
        <topology evidence="1">Multi-pass membrane protein</topology>
    </subcellularLocation>
</comment>
<organism evidence="7 8">
    <name type="scientific">Triparma columacea</name>
    <dbReference type="NCBI Taxonomy" id="722753"/>
    <lineage>
        <taxon>Eukaryota</taxon>
        <taxon>Sar</taxon>
        <taxon>Stramenopiles</taxon>
        <taxon>Ochrophyta</taxon>
        <taxon>Bolidophyceae</taxon>
        <taxon>Parmales</taxon>
        <taxon>Triparmaceae</taxon>
        <taxon>Triparma</taxon>
    </lineage>
</organism>
<feature type="transmembrane region" description="Helical" evidence="6">
    <location>
        <begin position="106"/>
        <end position="126"/>
    </location>
</feature>
<dbReference type="Pfam" id="PF08507">
    <property type="entry name" value="COPI_assoc"/>
    <property type="match status" value="1"/>
</dbReference>
<reference evidence="8" key="1">
    <citation type="journal article" date="2023" name="Commun. Biol.">
        <title>Genome analysis of Parmales, the sister group of diatoms, reveals the evolutionary specialization of diatoms from phago-mixotrophs to photoautotrophs.</title>
        <authorList>
            <person name="Ban H."/>
            <person name="Sato S."/>
            <person name="Yoshikawa S."/>
            <person name="Yamada K."/>
            <person name="Nakamura Y."/>
            <person name="Ichinomiya M."/>
            <person name="Sato N."/>
            <person name="Blanc-Mathieu R."/>
            <person name="Endo H."/>
            <person name="Kuwata A."/>
            <person name="Ogata H."/>
        </authorList>
    </citation>
    <scope>NUCLEOTIDE SEQUENCE [LARGE SCALE GENOMIC DNA]</scope>
</reference>
<accession>A0A9W7G1X2</accession>
<evidence type="ECO:0000256" key="4">
    <source>
        <dbReference type="ARBA" id="ARBA00023136"/>
    </source>
</evidence>
<keyword evidence="8" id="KW-1185">Reference proteome</keyword>
<keyword evidence="3 6" id="KW-1133">Transmembrane helix</keyword>
<feature type="compositionally biased region" description="Low complexity" evidence="5">
    <location>
        <begin position="28"/>
        <end position="52"/>
    </location>
</feature>
<dbReference type="OrthoDB" id="203284at2759"/>
<evidence type="ECO:0000256" key="6">
    <source>
        <dbReference type="SAM" id="Phobius"/>
    </source>
</evidence>
<keyword evidence="2 6" id="KW-0812">Transmembrane</keyword>
<dbReference type="InterPro" id="IPR013714">
    <property type="entry name" value="Golgi_TVP15"/>
</dbReference>
<dbReference type="AlphaFoldDB" id="A0A9W7G1X2"/>
<dbReference type="PANTHER" id="PTHR38894">
    <property type="entry name" value="TRANSMEMBRANE PROTEIN"/>
    <property type="match status" value="1"/>
</dbReference>
<evidence type="ECO:0000256" key="1">
    <source>
        <dbReference type="ARBA" id="ARBA00004141"/>
    </source>
</evidence>
<name>A0A9W7G1X2_9STRA</name>
<evidence type="ECO:0000256" key="5">
    <source>
        <dbReference type="SAM" id="MobiDB-lite"/>
    </source>
</evidence>
<comment type="caution">
    <text evidence="7">The sequence shown here is derived from an EMBL/GenBank/DDBJ whole genome shotgun (WGS) entry which is preliminary data.</text>
</comment>
<proteinExistence type="predicted"/>
<evidence type="ECO:0000313" key="8">
    <source>
        <dbReference type="Proteomes" id="UP001165065"/>
    </source>
</evidence>
<dbReference type="GO" id="GO:0016020">
    <property type="term" value="C:membrane"/>
    <property type="evidence" value="ECO:0007669"/>
    <property type="project" value="UniProtKB-SubCell"/>
</dbReference>
<evidence type="ECO:0000256" key="2">
    <source>
        <dbReference type="ARBA" id="ARBA00022692"/>
    </source>
</evidence>
<dbReference type="Proteomes" id="UP001165065">
    <property type="component" value="Unassembled WGS sequence"/>
</dbReference>
<keyword evidence="4 6" id="KW-0472">Membrane</keyword>
<sequence length="254" mass="27378">MLVTQHQQPPAPPTQQAILQGNMAGSMSGSMAGSSMTGSMSSPLTPGPISSAPLPPGPGPAFQTTDSPTDDLPRTILMMRLYNMGLAVFMSFSAFMSLLGDDFPSAVLACYIMSFSTLICCFETHLKGISMSISANFGFMYNARARAAFFVFVALLCFSQGILGKIAGFGMLVNAAFSFYVIFRHPEYEEIHRKYGMVDGGDILRERGVNWARSNPEAVQGAVRGGTEWALNNQEFVRDQPTQGATENQGLLSV</sequence>
<dbReference type="EMBL" id="BRYA01000687">
    <property type="protein sequence ID" value="GMI29718.1"/>
    <property type="molecule type" value="Genomic_DNA"/>
</dbReference>
<gene>
    <name evidence="7" type="ORF">TrCOL_g8959</name>
</gene>